<organism evidence="3">
    <name type="scientific">Oryza glumipatula</name>
    <dbReference type="NCBI Taxonomy" id="40148"/>
    <lineage>
        <taxon>Eukaryota</taxon>
        <taxon>Viridiplantae</taxon>
        <taxon>Streptophyta</taxon>
        <taxon>Embryophyta</taxon>
        <taxon>Tracheophyta</taxon>
        <taxon>Spermatophyta</taxon>
        <taxon>Magnoliopsida</taxon>
        <taxon>Liliopsida</taxon>
        <taxon>Poales</taxon>
        <taxon>Poaceae</taxon>
        <taxon>BOP clade</taxon>
        <taxon>Oryzoideae</taxon>
        <taxon>Oryzeae</taxon>
        <taxon>Oryzinae</taxon>
        <taxon>Oryza</taxon>
    </lineage>
</organism>
<dbReference type="HOGENOM" id="CLU_1550063_0_0_1"/>
<dbReference type="AlphaFoldDB" id="A0A0E0AW29"/>
<sequence length="180" mass="19113">MVAPPHPHLNPLPKHEDSGSHSVGGGTGGVALHGDGILVAIHSTVNAQISGDIMELTARAAMVVPGAAMLIARLHKEIHAPPSPVAAAAILAAESPRRTYRPSFPSQESRTRHRNTTNSPSAVVTATTVFIHAAPTTGSGAVAPLFLRKREGRRRKMNEMMKNVTSVAQSQFYKIPVTRQ</sequence>
<keyword evidence="4" id="KW-1185">Reference proteome</keyword>
<dbReference type="Pfam" id="PF05703">
    <property type="entry name" value="Auxin_canalis"/>
    <property type="match status" value="1"/>
</dbReference>
<dbReference type="Gramene" id="OGLUM08G17370.1">
    <property type="protein sequence ID" value="OGLUM08G17370.1"/>
    <property type="gene ID" value="OGLUM08G17370"/>
</dbReference>
<evidence type="ECO:0000256" key="1">
    <source>
        <dbReference type="SAM" id="MobiDB-lite"/>
    </source>
</evidence>
<reference evidence="3" key="2">
    <citation type="submission" date="2018-05" db="EMBL/GenBank/DDBJ databases">
        <title>OgluRS3 (Oryza glumaepatula Reference Sequence Version 3).</title>
        <authorList>
            <person name="Zhang J."/>
            <person name="Kudrna D."/>
            <person name="Lee S."/>
            <person name="Talag J."/>
            <person name="Welchert J."/>
            <person name="Wing R.A."/>
        </authorList>
    </citation>
    <scope>NUCLEOTIDE SEQUENCE [LARGE SCALE GENOMIC DNA]</scope>
</reference>
<evidence type="ECO:0000313" key="4">
    <source>
        <dbReference type="Proteomes" id="UP000026961"/>
    </source>
</evidence>
<protein>
    <recommendedName>
        <fullName evidence="2">VAN3-binding protein-like auxin canalisation domain-containing protein</fullName>
    </recommendedName>
</protein>
<reference evidence="3" key="1">
    <citation type="submission" date="2015-04" db="UniProtKB">
        <authorList>
            <consortium name="EnsemblPlants"/>
        </authorList>
    </citation>
    <scope>IDENTIFICATION</scope>
</reference>
<feature type="compositionally biased region" description="Pro residues" evidence="1">
    <location>
        <begin position="1"/>
        <end position="10"/>
    </location>
</feature>
<feature type="domain" description="VAN3-binding protein-like auxin canalisation" evidence="2">
    <location>
        <begin position="35"/>
        <end position="80"/>
    </location>
</feature>
<feature type="region of interest" description="Disordered" evidence="1">
    <location>
        <begin position="1"/>
        <end position="28"/>
    </location>
</feature>
<name>A0A0E0AW29_9ORYZ</name>
<evidence type="ECO:0000259" key="2">
    <source>
        <dbReference type="Pfam" id="PF05703"/>
    </source>
</evidence>
<proteinExistence type="predicted"/>
<accession>A0A0E0AW29</accession>
<feature type="region of interest" description="Disordered" evidence="1">
    <location>
        <begin position="98"/>
        <end position="119"/>
    </location>
</feature>
<dbReference type="EnsemblPlants" id="OGLUM08G17370.1">
    <property type="protein sequence ID" value="OGLUM08G17370.1"/>
    <property type="gene ID" value="OGLUM08G17370"/>
</dbReference>
<dbReference type="InterPro" id="IPR008546">
    <property type="entry name" value="VAN3-bd-like_auxin_canal"/>
</dbReference>
<evidence type="ECO:0000313" key="3">
    <source>
        <dbReference type="EnsemblPlants" id="OGLUM08G17370.1"/>
    </source>
</evidence>
<dbReference type="Proteomes" id="UP000026961">
    <property type="component" value="Chromosome 8"/>
</dbReference>